<dbReference type="Pfam" id="PF25583">
    <property type="entry name" value="WCX"/>
    <property type="match status" value="1"/>
</dbReference>
<dbReference type="InterPro" id="IPR036388">
    <property type="entry name" value="WH-like_DNA-bd_sf"/>
</dbReference>
<sequence>MAKESFDKEIQFLRLLALTGGNYDRQQFAGRLGISVHTFDKTIRRLKEVNGDADFADLFRYNYADTAEPVLLFLYRAKSMKESESRRLPIILTALKQEPMTAAALLDVCDEQLIDSAAAPPDEKTIRSDLRYLEEIGVIRREPSGRPYRYRLNNDLTDCLTREELIELYEFVDIMANTQIPSVQGYLLRDNLKKAIKATVSESPDDSWQEEWLEPFSYRYHYDARILDEAHLYTLLRLIREHRFISFQYYSPSRKRSYTAQNTNPLFSRDNEPRRQHMLPLRVVYDHQYGRWYLLGTTPGGRIVKYRMDGIVDITAEQEIDARLCEQYAAKLDEHTRYSWLVDTGRTVTVRARFFKPAPPQNDFIQERVRMQGQWGQIVEEDAHSFIYEIKVNGYTEIRPWLRSFGSSCEVLEPAALRESLIEEWKELMNDYESF</sequence>
<dbReference type="InterPro" id="IPR057727">
    <property type="entry name" value="WCX_dom"/>
</dbReference>
<reference evidence="2 3" key="2">
    <citation type="journal article" date="2016" name="Int. J. Syst. Evol. Microbiol.">
        <title>Paenibacillus bovis sp. nov., isolated from raw yak (Bos grunniens) milk.</title>
        <authorList>
            <person name="Gao C."/>
            <person name="Han J."/>
            <person name="Liu Z."/>
            <person name="Xu X."/>
            <person name="Hang F."/>
            <person name="Wu Z."/>
        </authorList>
    </citation>
    <scope>NUCLEOTIDE SEQUENCE [LARGE SCALE GENOMIC DNA]</scope>
    <source>
        <strain evidence="2 3">BD3526</strain>
    </source>
</reference>
<dbReference type="EMBL" id="CP013023">
    <property type="protein sequence ID" value="ANF96684.1"/>
    <property type="molecule type" value="Genomic_DNA"/>
</dbReference>
<dbReference type="PANTHER" id="PTHR34580">
    <property type="match status" value="1"/>
</dbReference>
<dbReference type="PANTHER" id="PTHR34580:SF1">
    <property type="entry name" value="PROTEIN PAFC"/>
    <property type="match status" value="1"/>
</dbReference>
<evidence type="ECO:0000313" key="3">
    <source>
        <dbReference type="Proteomes" id="UP000078148"/>
    </source>
</evidence>
<dbReference type="Proteomes" id="UP000078148">
    <property type="component" value="Chromosome"/>
</dbReference>
<evidence type="ECO:0000259" key="1">
    <source>
        <dbReference type="Pfam" id="PF25583"/>
    </source>
</evidence>
<dbReference type="InterPro" id="IPR036390">
    <property type="entry name" value="WH_DNA-bd_sf"/>
</dbReference>
<dbReference type="OrthoDB" id="2651809at2"/>
<dbReference type="KEGG" id="pbv:AR543_12125"/>
<gene>
    <name evidence="2" type="ORF">AR543_12125</name>
</gene>
<dbReference type="InterPro" id="IPR051534">
    <property type="entry name" value="CBASS_pafABC_assoc_protein"/>
</dbReference>
<dbReference type="Gene3D" id="1.10.10.10">
    <property type="entry name" value="Winged helix-like DNA-binding domain superfamily/Winged helix DNA-binding domain"/>
    <property type="match status" value="1"/>
</dbReference>
<dbReference type="STRING" id="1616788.AR543_12125"/>
<proteinExistence type="predicted"/>
<dbReference type="RefSeq" id="WP_060534755.1">
    <property type="nucleotide sequence ID" value="NZ_CP013023.1"/>
</dbReference>
<dbReference type="SUPFAM" id="SSF46785">
    <property type="entry name" value="Winged helix' DNA-binding domain"/>
    <property type="match status" value="1"/>
</dbReference>
<accession>A0A172ZGA5</accession>
<dbReference type="PROSITE" id="PS52050">
    <property type="entry name" value="WYL"/>
    <property type="match status" value="1"/>
</dbReference>
<name>A0A172ZGA5_9BACL</name>
<reference evidence="3" key="1">
    <citation type="submission" date="2015-10" db="EMBL/GenBank/DDBJ databases">
        <title>Genome of Paenibacillus bovis sp. nov.</title>
        <authorList>
            <person name="Wu Z."/>
            <person name="Gao C."/>
            <person name="Liu Z."/>
            <person name="Zheng H."/>
        </authorList>
    </citation>
    <scope>NUCLEOTIDE SEQUENCE [LARGE SCALE GENOMIC DNA]</scope>
    <source>
        <strain evidence="3">BD3526</strain>
    </source>
</reference>
<keyword evidence="3" id="KW-1185">Reference proteome</keyword>
<organism evidence="2 3">
    <name type="scientific">Paenibacillus bovis</name>
    <dbReference type="NCBI Taxonomy" id="1616788"/>
    <lineage>
        <taxon>Bacteria</taxon>
        <taxon>Bacillati</taxon>
        <taxon>Bacillota</taxon>
        <taxon>Bacilli</taxon>
        <taxon>Bacillales</taxon>
        <taxon>Paenibacillaceae</taxon>
        <taxon>Paenibacillus</taxon>
    </lineage>
</organism>
<dbReference type="AlphaFoldDB" id="A0A172ZGA5"/>
<protein>
    <submittedName>
        <fullName evidence="2">WYL domain-containing protein</fullName>
    </submittedName>
</protein>
<evidence type="ECO:0000313" key="2">
    <source>
        <dbReference type="EMBL" id="ANF96684.1"/>
    </source>
</evidence>
<feature type="domain" description="WCX" evidence="1">
    <location>
        <begin position="347"/>
        <end position="428"/>
    </location>
</feature>